<keyword evidence="1" id="KW-0245">EGF-like domain</keyword>
<keyword evidence="2" id="KW-0732">Signal</keyword>
<dbReference type="GO" id="GO:0060070">
    <property type="term" value="P:canonical Wnt signaling pathway"/>
    <property type="evidence" value="ECO:0007669"/>
    <property type="project" value="TreeGrafter"/>
</dbReference>
<dbReference type="Proteomes" id="UP001162162">
    <property type="component" value="Unassembled WGS sequence"/>
</dbReference>
<evidence type="ECO:0000256" key="4">
    <source>
        <dbReference type="ARBA" id="ARBA00023157"/>
    </source>
</evidence>
<sequence length="188" mass="21792">MVKCEKSSLKMSLRRPRAIALNPMEGWMFWTDWGSDPKIERSGMDGSHRQTIVSYDVKWPNGLTLDLVKKKVYWVDAEVKYDIRLRLQRQQPQGYTVIARLARHPFSITTFEDWVYWTDWDKAAVFKANKFTGKDVQAVTATEMIQNPMVIHVYHPYRQPDGENNCQAVNGHCSHLCLPAPPDKHSLS</sequence>
<keyword evidence="4" id="KW-1015">Disulfide bond</keyword>
<dbReference type="PROSITE" id="PS51120">
    <property type="entry name" value="LDLRB"/>
    <property type="match status" value="1"/>
</dbReference>
<dbReference type="GO" id="GO:0017147">
    <property type="term" value="F:Wnt-protein binding"/>
    <property type="evidence" value="ECO:0007669"/>
    <property type="project" value="TreeGrafter"/>
</dbReference>
<dbReference type="PANTHER" id="PTHR46513:SF13">
    <property type="entry name" value="EGF-LIKE DOMAIN-CONTAINING PROTEIN"/>
    <property type="match status" value="1"/>
</dbReference>
<dbReference type="Pfam" id="PF00058">
    <property type="entry name" value="Ldl_recept_b"/>
    <property type="match status" value="2"/>
</dbReference>
<organism evidence="7 8">
    <name type="scientific">Aromia moschata</name>
    <dbReference type="NCBI Taxonomy" id="1265417"/>
    <lineage>
        <taxon>Eukaryota</taxon>
        <taxon>Metazoa</taxon>
        <taxon>Ecdysozoa</taxon>
        <taxon>Arthropoda</taxon>
        <taxon>Hexapoda</taxon>
        <taxon>Insecta</taxon>
        <taxon>Pterygota</taxon>
        <taxon>Neoptera</taxon>
        <taxon>Endopterygota</taxon>
        <taxon>Coleoptera</taxon>
        <taxon>Polyphaga</taxon>
        <taxon>Cucujiformia</taxon>
        <taxon>Chrysomeloidea</taxon>
        <taxon>Cerambycidae</taxon>
        <taxon>Cerambycinae</taxon>
        <taxon>Callichromatini</taxon>
        <taxon>Aromia</taxon>
    </lineage>
</organism>
<keyword evidence="8" id="KW-1185">Reference proteome</keyword>
<dbReference type="AlphaFoldDB" id="A0AAV8YR21"/>
<feature type="repeat" description="LDL-receptor class B" evidence="6">
    <location>
        <begin position="26"/>
        <end position="69"/>
    </location>
</feature>
<dbReference type="Gene3D" id="2.120.10.30">
    <property type="entry name" value="TolB, C-terminal domain"/>
    <property type="match status" value="1"/>
</dbReference>
<dbReference type="EMBL" id="JAPWTK010000058">
    <property type="protein sequence ID" value="KAJ8953257.1"/>
    <property type="molecule type" value="Genomic_DNA"/>
</dbReference>
<name>A0AAV8YR21_9CUCU</name>
<evidence type="ECO:0000256" key="3">
    <source>
        <dbReference type="ARBA" id="ARBA00022737"/>
    </source>
</evidence>
<comment type="caution">
    <text evidence="7">The sequence shown here is derived from an EMBL/GenBank/DDBJ whole genome shotgun (WGS) entry which is preliminary data.</text>
</comment>
<evidence type="ECO:0000256" key="6">
    <source>
        <dbReference type="PROSITE-ProRule" id="PRU00461"/>
    </source>
</evidence>
<keyword evidence="5" id="KW-0325">Glycoprotein</keyword>
<proteinExistence type="predicted"/>
<evidence type="ECO:0000313" key="8">
    <source>
        <dbReference type="Proteomes" id="UP001162162"/>
    </source>
</evidence>
<dbReference type="SMART" id="SM00135">
    <property type="entry name" value="LY"/>
    <property type="match status" value="3"/>
</dbReference>
<accession>A0AAV8YR21</accession>
<evidence type="ECO:0000256" key="2">
    <source>
        <dbReference type="ARBA" id="ARBA00022729"/>
    </source>
</evidence>
<dbReference type="InterPro" id="IPR011042">
    <property type="entry name" value="6-blade_b-propeller_TolB-like"/>
</dbReference>
<evidence type="ECO:0000256" key="5">
    <source>
        <dbReference type="ARBA" id="ARBA00023180"/>
    </source>
</evidence>
<dbReference type="GO" id="GO:0042813">
    <property type="term" value="F:Wnt receptor activity"/>
    <property type="evidence" value="ECO:0007669"/>
    <property type="project" value="TreeGrafter"/>
</dbReference>
<dbReference type="PANTHER" id="PTHR46513">
    <property type="entry name" value="VITELLOGENIN RECEPTOR-LIKE PROTEIN-RELATED-RELATED"/>
    <property type="match status" value="1"/>
</dbReference>
<dbReference type="FunFam" id="2.120.10.30:FF:000241">
    <property type="entry name" value="Low-density lipoprotein receptor-related protein 6"/>
    <property type="match status" value="1"/>
</dbReference>
<evidence type="ECO:0000313" key="7">
    <source>
        <dbReference type="EMBL" id="KAJ8953257.1"/>
    </source>
</evidence>
<dbReference type="InterPro" id="IPR050778">
    <property type="entry name" value="Cueball_EGF_LRP_Nidogen"/>
</dbReference>
<dbReference type="InterPro" id="IPR000033">
    <property type="entry name" value="LDLR_classB_rpt"/>
</dbReference>
<keyword evidence="3" id="KW-0677">Repeat</keyword>
<reference evidence="7" key="1">
    <citation type="journal article" date="2023" name="Insect Mol. Biol.">
        <title>Genome sequencing provides insights into the evolution of gene families encoding plant cell wall-degrading enzymes in longhorned beetles.</title>
        <authorList>
            <person name="Shin N.R."/>
            <person name="Okamura Y."/>
            <person name="Kirsch R."/>
            <person name="Pauchet Y."/>
        </authorList>
    </citation>
    <scope>NUCLEOTIDE SEQUENCE</scope>
    <source>
        <strain evidence="7">AMC_N1</strain>
    </source>
</reference>
<protein>
    <submittedName>
        <fullName evidence="7">Uncharacterized protein</fullName>
    </submittedName>
</protein>
<dbReference type="GO" id="GO:0005886">
    <property type="term" value="C:plasma membrane"/>
    <property type="evidence" value="ECO:0007669"/>
    <property type="project" value="TreeGrafter"/>
</dbReference>
<dbReference type="SUPFAM" id="SSF63825">
    <property type="entry name" value="YWTD domain"/>
    <property type="match status" value="1"/>
</dbReference>
<evidence type="ECO:0000256" key="1">
    <source>
        <dbReference type="ARBA" id="ARBA00022536"/>
    </source>
</evidence>
<gene>
    <name evidence="7" type="ORF">NQ318_015839</name>
</gene>